<gene>
    <name evidence="2" type="ORF">E1163_09495</name>
</gene>
<keyword evidence="3" id="KW-1185">Reference proteome</keyword>
<keyword evidence="1" id="KW-1133">Transmembrane helix</keyword>
<comment type="caution">
    <text evidence="2">The sequence shown here is derived from an EMBL/GenBank/DDBJ whole genome shotgun (WGS) entry which is preliminary data.</text>
</comment>
<evidence type="ECO:0000256" key="1">
    <source>
        <dbReference type="SAM" id="Phobius"/>
    </source>
</evidence>
<dbReference type="Proteomes" id="UP000798808">
    <property type="component" value="Unassembled WGS sequence"/>
</dbReference>
<proteinExistence type="predicted"/>
<name>A0ABW9RP96_9BACT</name>
<organism evidence="2 3">
    <name type="scientific">Fulvivirga kasyanovii</name>
    <dbReference type="NCBI Taxonomy" id="396812"/>
    <lineage>
        <taxon>Bacteria</taxon>
        <taxon>Pseudomonadati</taxon>
        <taxon>Bacteroidota</taxon>
        <taxon>Cytophagia</taxon>
        <taxon>Cytophagales</taxon>
        <taxon>Fulvivirgaceae</taxon>
        <taxon>Fulvivirga</taxon>
    </lineage>
</organism>
<reference evidence="2 3" key="1">
    <citation type="submission" date="2019-02" db="EMBL/GenBank/DDBJ databases">
        <authorList>
            <person name="Goldberg S.R."/>
            <person name="Haltli B.A."/>
            <person name="Correa H."/>
            <person name="Russell K.G."/>
        </authorList>
    </citation>
    <scope>NUCLEOTIDE SEQUENCE [LARGE SCALE GENOMIC DNA]</scope>
    <source>
        <strain evidence="2 3">JCM 16186</strain>
    </source>
</reference>
<keyword evidence="1" id="KW-0472">Membrane</keyword>
<protein>
    <submittedName>
        <fullName evidence="2">DUF2752 domain-containing protein</fullName>
    </submittedName>
</protein>
<evidence type="ECO:0000313" key="2">
    <source>
        <dbReference type="EMBL" id="MTI25174.1"/>
    </source>
</evidence>
<dbReference type="InterPro" id="IPR021215">
    <property type="entry name" value="DUF2752"/>
</dbReference>
<dbReference type="Pfam" id="PF10825">
    <property type="entry name" value="DUF2752"/>
    <property type="match status" value="1"/>
</dbReference>
<accession>A0ABW9RP96</accession>
<evidence type="ECO:0000313" key="3">
    <source>
        <dbReference type="Proteomes" id="UP000798808"/>
    </source>
</evidence>
<sequence length="91" mass="9849">MRFSPEGIIWLTALIALALLPTESSTHFTLCPLSNLGLDFCPGCGLGRSISLAFQGELTASFATHPLGLFAIIILSYRIITLSFYSIKSKI</sequence>
<keyword evidence="1" id="KW-0812">Transmembrane</keyword>
<dbReference type="EMBL" id="SMLW01000491">
    <property type="protein sequence ID" value="MTI25174.1"/>
    <property type="molecule type" value="Genomic_DNA"/>
</dbReference>
<feature type="transmembrane region" description="Helical" evidence="1">
    <location>
        <begin position="67"/>
        <end position="87"/>
    </location>
</feature>